<protein>
    <recommendedName>
        <fullName evidence="5">RPA-interacting protein C-terminal domain-containing protein</fullName>
    </recommendedName>
</protein>
<keyword evidence="1" id="KW-0479">Metal-binding</keyword>
<dbReference type="EMBL" id="CAVLGL010000035">
    <property type="protein sequence ID" value="CAK1581995.1"/>
    <property type="molecule type" value="Genomic_DNA"/>
</dbReference>
<organism evidence="6 7">
    <name type="scientific">Parnassius mnemosyne</name>
    <name type="common">clouded apollo</name>
    <dbReference type="NCBI Taxonomy" id="213953"/>
    <lineage>
        <taxon>Eukaryota</taxon>
        <taxon>Metazoa</taxon>
        <taxon>Ecdysozoa</taxon>
        <taxon>Arthropoda</taxon>
        <taxon>Hexapoda</taxon>
        <taxon>Insecta</taxon>
        <taxon>Pterygota</taxon>
        <taxon>Neoptera</taxon>
        <taxon>Endopterygota</taxon>
        <taxon>Lepidoptera</taxon>
        <taxon>Glossata</taxon>
        <taxon>Ditrysia</taxon>
        <taxon>Papilionoidea</taxon>
        <taxon>Papilionidae</taxon>
        <taxon>Parnassiinae</taxon>
        <taxon>Parnassini</taxon>
        <taxon>Parnassius</taxon>
        <taxon>Driopa</taxon>
    </lineage>
</organism>
<dbReference type="Pfam" id="PF14768">
    <property type="entry name" value="RPA_interact_C"/>
    <property type="match status" value="1"/>
</dbReference>
<evidence type="ECO:0000259" key="5">
    <source>
        <dbReference type="Pfam" id="PF14768"/>
    </source>
</evidence>
<gene>
    <name evidence="6" type="ORF">PARMNEM_LOCUS3587</name>
</gene>
<evidence type="ECO:0000256" key="4">
    <source>
        <dbReference type="SAM" id="MobiDB-lite"/>
    </source>
</evidence>
<feature type="domain" description="RPA-interacting protein C-terminal" evidence="5">
    <location>
        <begin position="124"/>
        <end position="201"/>
    </location>
</feature>
<dbReference type="GO" id="GO:0006606">
    <property type="term" value="P:protein import into nucleus"/>
    <property type="evidence" value="ECO:0007669"/>
    <property type="project" value="TreeGrafter"/>
</dbReference>
<dbReference type="InterPro" id="IPR028159">
    <property type="entry name" value="RPA_interact_C_dom"/>
</dbReference>
<proteinExistence type="predicted"/>
<dbReference type="Proteomes" id="UP001314205">
    <property type="component" value="Unassembled WGS sequence"/>
</dbReference>
<reference evidence="6 7" key="1">
    <citation type="submission" date="2023-11" db="EMBL/GenBank/DDBJ databases">
        <authorList>
            <person name="Hedman E."/>
            <person name="Englund M."/>
            <person name="Stromberg M."/>
            <person name="Nyberg Akerstrom W."/>
            <person name="Nylinder S."/>
            <person name="Jareborg N."/>
            <person name="Kallberg Y."/>
            <person name="Kronander E."/>
        </authorList>
    </citation>
    <scope>NUCLEOTIDE SEQUENCE [LARGE SCALE GENOMIC DNA]</scope>
</reference>
<dbReference type="GO" id="GO:0008270">
    <property type="term" value="F:zinc ion binding"/>
    <property type="evidence" value="ECO:0007669"/>
    <property type="project" value="UniProtKB-KW"/>
</dbReference>
<comment type="caution">
    <text evidence="6">The sequence shown here is derived from an EMBL/GenBank/DDBJ whole genome shotgun (WGS) entry which is preliminary data.</text>
</comment>
<evidence type="ECO:0000256" key="2">
    <source>
        <dbReference type="ARBA" id="ARBA00022771"/>
    </source>
</evidence>
<evidence type="ECO:0000256" key="1">
    <source>
        <dbReference type="ARBA" id="ARBA00022723"/>
    </source>
</evidence>
<dbReference type="PANTHER" id="PTHR31742:SF1">
    <property type="entry name" value="RPA-INTERACTING PROTEIN"/>
    <property type="match status" value="1"/>
</dbReference>
<feature type="compositionally biased region" description="Polar residues" evidence="4">
    <location>
        <begin position="1"/>
        <end position="10"/>
    </location>
</feature>
<feature type="region of interest" description="Disordered" evidence="4">
    <location>
        <begin position="1"/>
        <end position="21"/>
    </location>
</feature>
<evidence type="ECO:0000256" key="3">
    <source>
        <dbReference type="ARBA" id="ARBA00022833"/>
    </source>
</evidence>
<evidence type="ECO:0000313" key="6">
    <source>
        <dbReference type="EMBL" id="CAK1581995.1"/>
    </source>
</evidence>
<keyword evidence="3" id="KW-0862">Zinc</keyword>
<evidence type="ECO:0000313" key="7">
    <source>
        <dbReference type="Proteomes" id="UP001314205"/>
    </source>
</evidence>
<dbReference type="PANTHER" id="PTHR31742">
    <property type="entry name" value="RPA-INTERACTING PROTEIN RPAIN"/>
    <property type="match status" value="1"/>
</dbReference>
<sequence>MNSPKVSCSPSYKHVRSKQKQSPIALKEKMRKDYKDKVQNCRNILLNKFRGTVAESEIRDTLTEIYKNMFNFSPLGDVDEQENNVLEEIKNELIEEEIQWWLEEYEKSQMDDIDWSTLQQENVICPVCQKTNFNYKDDMISCSTCDIKIKSQNSLLNIKKIIFESIEKHNVQCNKVAQFTTVSDLNETHIYLICDGCMDMQLVL</sequence>
<name>A0AAV1KHX6_9NEOP</name>
<dbReference type="GO" id="GO:0005634">
    <property type="term" value="C:nucleus"/>
    <property type="evidence" value="ECO:0007669"/>
    <property type="project" value="TreeGrafter"/>
</dbReference>
<keyword evidence="2" id="KW-0863">Zinc-finger</keyword>
<keyword evidence="7" id="KW-1185">Reference proteome</keyword>
<accession>A0AAV1KHX6</accession>
<dbReference type="AlphaFoldDB" id="A0AAV1KHX6"/>
<dbReference type="InterPro" id="IPR028156">
    <property type="entry name" value="RIP"/>
</dbReference>